<evidence type="ECO:0000313" key="1">
    <source>
        <dbReference type="EMBL" id="NSB13808.1"/>
    </source>
</evidence>
<evidence type="ECO:0008006" key="3">
    <source>
        <dbReference type="Google" id="ProtNLM"/>
    </source>
</evidence>
<dbReference type="RefSeq" id="WP_077854836.1">
    <property type="nucleotide sequence ID" value="NZ_JABTDW010000001.1"/>
</dbReference>
<dbReference type="Proteomes" id="UP000822184">
    <property type="component" value="Unassembled WGS sequence"/>
</dbReference>
<name>A0AAE5H4F1_CLOBE</name>
<sequence length="370" mass="42709">MSNYLFANGLTSLSVLKNARSRAINAENPNGEKGKGGMSASYLGPSRKGSPCLRDIEPGKMVTLAEVDGPGIITHIWITVDNKTTDADCNVLRDLVLRMYWDEEEAPSVESPLGDFFCCGFSRECIVNSMPIVVVPSRGMNSYFQMPFRKKAKITLENQHDNTIPAFFYQIDYCLYDELPEDIAYFHAQWRRERITELQKDYVIIDNIKGKGHYVGTYIALTTLERYWWGEGEVKFYIDGDKEYPTICGTGMEDYFGGSWSFASQVDGKTVENTYCTPFLGYPYYSANDDLIHNLYHNNDCPPMRGFYRWHIPDPIYFQDDLKVTVQQIGVCYKGLFERQDDLASVAYWYQSEPHNKFEKLMDKKQRWPR</sequence>
<reference evidence="1" key="1">
    <citation type="submission" date="2020-06" db="EMBL/GenBank/DDBJ databases">
        <title>Genomic insights into acetone-butanol-ethanol (ABE) fermentation by sequencing solventogenic clostridia strains.</title>
        <authorList>
            <person name="Brown S."/>
        </authorList>
    </citation>
    <scope>NUCLEOTIDE SEQUENCE</scope>
    <source>
        <strain evidence="1">DJ123</strain>
    </source>
</reference>
<gene>
    <name evidence="1" type="ORF">BCD95_002067</name>
</gene>
<dbReference type="Pfam" id="PF11175">
    <property type="entry name" value="DUF2961"/>
    <property type="match status" value="1"/>
</dbReference>
<accession>A0AAE5H4F1</accession>
<dbReference type="EMBL" id="JABTDW010000001">
    <property type="protein sequence ID" value="NSB13808.1"/>
    <property type="molecule type" value="Genomic_DNA"/>
</dbReference>
<dbReference type="InterPro" id="IPR021345">
    <property type="entry name" value="DUF2961"/>
</dbReference>
<proteinExistence type="predicted"/>
<evidence type="ECO:0000313" key="2">
    <source>
        <dbReference type="Proteomes" id="UP000822184"/>
    </source>
</evidence>
<organism evidence="1 2">
    <name type="scientific">Clostridium beijerinckii</name>
    <name type="common">Clostridium MP</name>
    <dbReference type="NCBI Taxonomy" id="1520"/>
    <lineage>
        <taxon>Bacteria</taxon>
        <taxon>Bacillati</taxon>
        <taxon>Bacillota</taxon>
        <taxon>Clostridia</taxon>
        <taxon>Eubacteriales</taxon>
        <taxon>Clostridiaceae</taxon>
        <taxon>Clostridium</taxon>
    </lineage>
</organism>
<dbReference type="AlphaFoldDB" id="A0AAE5H4F1"/>
<protein>
    <recommendedName>
        <fullName evidence="3">DUF2961 domain-containing protein</fullName>
    </recommendedName>
</protein>
<comment type="caution">
    <text evidence="1">The sequence shown here is derived from an EMBL/GenBank/DDBJ whole genome shotgun (WGS) entry which is preliminary data.</text>
</comment>
<dbReference type="Gene3D" id="2.60.120.1390">
    <property type="match status" value="1"/>
</dbReference>